<keyword evidence="2" id="KW-0808">Transferase</keyword>
<accession>A4U2G1</accession>
<protein>
    <submittedName>
        <fullName evidence="2">Hydrolases or acyltransferases (Alpha/beta hydrolase superfamily)</fullName>
    </submittedName>
</protein>
<dbReference type="RefSeq" id="WP_106002100.1">
    <property type="nucleotide sequence ID" value="NZ_CP027527.1"/>
</dbReference>
<proteinExistence type="predicted"/>
<evidence type="ECO:0000259" key="1">
    <source>
        <dbReference type="Pfam" id="PF12697"/>
    </source>
</evidence>
<dbReference type="InterPro" id="IPR000073">
    <property type="entry name" value="AB_hydrolase_1"/>
</dbReference>
<dbReference type="SUPFAM" id="SSF53474">
    <property type="entry name" value="alpha/beta-Hydrolases"/>
    <property type="match status" value="1"/>
</dbReference>
<gene>
    <name evidence="2" type="ORF">MGR_3571</name>
</gene>
<dbReference type="AlphaFoldDB" id="A4U2G1"/>
<dbReference type="InterPro" id="IPR050228">
    <property type="entry name" value="Carboxylesterase_BioH"/>
</dbReference>
<evidence type="ECO:0000313" key="2">
    <source>
        <dbReference type="EMBL" id="CAM77068.1"/>
    </source>
</evidence>
<dbReference type="InterPro" id="IPR029058">
    <property type="entry name" value="AB_hydrolase_fold"/>
</dbReference>
<dbReference type="ESTHER" id="9prot-a4u2g1">
    <property type="family name" value="6_AlphaBeta_hydrolase"/>
</dbReference>
<dbReference type="GO" id="GO:0016787">
    <property type="term" value="F:hydrolase activity"/>
    <property type="evidence" value="ECO:0007669"/>
    <property type="project" value="UniProtKB-KW"/>
</dbReference>
<organism evidence="2">
    <name type="scientific">Magnetospirillum gryphiswaldense</name>
    <dbReference type="NCBI Taxonomy" id="55518"/>
    <lineage>
        <taxon>Bacteria</taxon>
        <taxon>Pseudomonadati</taxon>
        <taxon>Pseudomonadota</taxon>
        <taxon>Alphaproteobacteria</taxon>
        <taxon>Rhodospirillales</taxon>
        <taxon>Rhodospirillaceae</taxon>
        <taxon>Magnetospirillum</taxon>
    </lineage>
</organism>
<dbReference type="PRINTS" id="PR00111">
    <property type="entry name" value="ABHYDROLASE"/>
</dbReference>
<dbReference type="GO" id="GO:0016746">
    <property type="term" value="F:acyltransferase activity"/>
    <property type="evidence" value="ECO:0007669"/>
    <property type="project" value="UniProtKB-KW"/>
</dbReference>
<feature type="domain" description="AB hydrolase-1" evidence="1">
    <location>
        <begin position="29"/>
        <end position="270"/>
    </location>
</feature>
<name>A4U2G1_9PROT</name>
<sequence length="279" mass="30491">MSARTSHYLSVAGHEIHVSEWGDKDAPALVMWHGLARTGRDFDIAAAHFADRYRVICPDTIGRGLSSWSNNPDTDYTVPVYCTIALGLLDQLGVQNCAWVGTSMGGLIGMALAGSDMGRDRITKLVVNDIGPVLNAEAINRIKAYVSMVPEFTTMVEFEKFLRVVYAPFGQLSDAEWRSMAETSVRRRDNGKLSSHFDPAVMRVFCEQFDGSDAWALWDAITCPTLVLRGESSDLILAETAEEMTGRGPKPKLITVPGCGHAPALNTPAQLGILNEFLL</sequence>
<dbReference type="Gene3D" id="3.40.50.1820">
    <property type="entry name" value="alpha/beta hydrolase"/>
    <property type="match status" value="1"/>
</dbReference>
<keyword evidence="2" id="KW-0012">Acyltransferase</keyword>
<dbReference type="EMBL" id="CU459003">
    <property type="protein sequence ID" value="CAM77068.1"/>
    <property type="molecule type" value="Genomic_DNA"/>
</dbReference>
<reference evidence="2" key="1">
    <citation type="journal article" date="2007" name="J. Bacteriol.">
        <title>Comparative genome analysis of four magnetotactic bacteria reveals a complex set of group-specific genes implicated in magnetosome biomineralization and function.</title>
        <authorList>
            <person name="Richter M."/>
            <person name="Kube M."/>
            <person name="Bazylinski D.A."/>
            <person name="Lombardot T."/>
            <person name="Gloeckner F.O."/>
            <person name="Reinhardt R."/>
            <person name="Schueler D."/>
        </authorList>
    </citation>
    <scope>NUCLEOTIDE SEQUENCE</scope>
    <source>
        <strain evidence="2">MSR-1</strain>
    </source>
</reference>
<dbReference type="PANTHER" id="PTHR43194">
    <property type="entry name" value="HYDROLASE ALPHA/BETA FOLD FAMILY"/>
    <property type="match status" value="1"/>
</dbReference>
<dbReference type="Pfam" id="PF12697">
    <property type="entry name" value="Abhydrolase_6"/>
    <property type="match status" value="1"/>
</dbReference>
<dbReference type="PANTHER" id="PTHR43194:SF2">
    <property type="entry name" value="PEROXISOMAL MEMBRANE PROTEIN LPX1"/>
    <property type="match status" value="1"/>
</dbReference>
<keyword evidence="2" id="KW-0378">Hydrolase</keyword>